<name>A0A9X2KEB3_9HYPH</name>
<evidence type="ECO:0000256" key="3">
    <source>
        <dbReference type="ARBA" id="ARBA00022485"/>
    </source>
</evidence>
<dbReference type="Gene3D" id="3.40.50.11540">
    <property type="entry name" value="NADH-ubiquinone oxidoreductase 51kDa subunit"/>
    <property type="match status" value="1"/>
</dbReference>
<dbReference type="InterPro" id="IPR019575">
    <property type="entry name" value="Nuop51_4Fe4S-bd"/>
</dbReference>
<sequence length="563" mass="61145">MLDRPAAPAPRRRDTAKPKGRQLDEAAHREIRDLLADRPRRRDLLIEHLHLIQDRYGCLQAKHIRALAEEMRLSQVEIYEVASFYDHFDVVKEGEPTPAPLTIRVCDSVTCMCMGAEEVIAGLEAEVDPAKVRVLRAPCMGGCDVAPAARIGDREVGHASAAGLLKMAEAGETGVLKPDYEGLAAYRAKGGYGIWEKVRSGALAADAIIEKLNDASLRGLGGAGFPAGKKWGFVRGYPGPRLMTINGDEGEPGTFKDRYYLERNPHPMFEGALIGAHVVEAERIYLYMRDEYPAVLEILRTEIAALEAAGLVAPGFIELRRGAGAYICGEESAMIESIEGKRGLPRHRPPYIAEVGVFGRPTLNNNVETLYWVPKILEHGAEWFRAQGKPDHPGMRSWSVSGRVKSPGVKVAPAGVTIRELIDDHCGGMADGHTFKAYLPGGASGGILPASLDDVPLDFGGKLAELGSFVGSHAIVVFSEADNIKDVALNLVDFVTHESCGQCTPCRGGTEKMGKLLRTEGKLDEATIRDLEQVMRDASICGLGQAAPNPVNHLLQYFREDLS</sequence>
<dbReference type="EMBL" id="JALHBS010000047">
    <property type="protein sequence ID" value="MCP3055253.1"/>
    <property type="molecule type" value="Genomic_DNA"/>
</dbReference>
<evidence type="ECO:0000256" key="2">
    <source>
        <dbReference type="ARBA" id="ARBA00007523"/>
    </source>
</evidence>
<evidence type="ECO:0000256" key="5">
    <source>
        <dbReference type="ARBA" id="ARBA00023004"/>
    </source>
</evidence>
<feature type="domain" description="NADH-ubiquinone oxidoreductase 51kDa subunit iron-sulphur binding" evidence="8">
    <location>
        <begin position="485"/>
        <end position="531"/>
    </location>
</feature>
<comment type="cofactor">
    <cofactor evidence="1">
        <name>FMN</name>
        <dbReference type="ChEBI" id="CHEBI:58210"/>
    </cofactor>
</comment>
<dbReference type="Gene3D" id="1.20.1440.230">
    <property type="entry name" value="NADH-ubiquinone oxidoreductase 51kDa subunit, iron-sulphur binding domain"/>
    <property type="match status" value="1"/>
</dbReference>
<dbReference type="Pfam" id="PF01512">
    <property type="entry name" value="Complex1_51K"/>
    <property type="match status" value="1"/>
</dbReference>
<dbReference type="InterPro" id="IPR001949">
    <property type="entry name" value="NADH-UbQ_OxRdtase_51kDa_CS"/>
</dbReference>
<dbReference type="Pfam" id="PF01257">
    <property type="entry name" value="2Fe-2S_thioredx"/>
    <property type="match status" value="1"/>
</dbReference>
<feature type="compositionally biased region" description="Basic and acidic residues" evidence="7">
    <location>
        <begin position="11"/>
        <end position="24"/>
    </location>
</feature>
<evidence type="ECO:0000259" key="8">
    <source>
        <dbReference type="SMART" id="SM00928"/>
    </source>
</evidence>
<protein>
    <submittedName>
        <fullName evidence="9">NAD(P)H-dependent oxidoreductase subunit E</fullName>
    </submittedName>
</protein>
<dbReference type="FunFam" id="3.40.50.11540:FF:000003">
    <property type="entry name" value="NAD-dependent formate dehydrogenase flavoprotein subunit"/>
    <property type="match status" value="1"/>
</dbReference>
<proteinExistence type="inferred from homology"/>
<dbReference type="PROSITE" id="PS00644">
    <property type="entry name" value="COMPLEX1_51K_1"/>
    <property type="match status" value="1"/>
</dbReference>
<dbReference type="PANTHER" id="PTHR43578">
    <property type="entry name" value="NADH-QUINONE OXIDOREDUCTASE SUBUNIT F"/>
    <property type="match status" value="1"/>
</dbReference>
<keyword evidence="10" id="KW-1185">Reference proteome</keyword>
<dbReference type="Gene3D" id="1.10.10.1590">
    <property type="entry name" value="NADH-quinone oxidoreductase subunit E"/>
    <property type="match status" value="1"/>
</dbReference>
<dbReference type="InterPro" id="IPR041921">
    <property type="entry name" value="NuoE_N"/>
</dbReference>
<dbReference type="CDD" id="cd03082">
    <property type="entry name" value="TRX_Fd_NuoE_W_FDH_beta"/>
    <property type="match status" value="1"/>
</dbReference>
<keyword evidence="6" id="KW-0411">Iron-sulfur</keyword>
<dbReference type="InterPro" id="IPR037207">
    <property type="entry name" value="Nuop51_4Fe4S-bd_sf"/>
</dbReference>
<dbReference type="SUPFAM" id="SSF142984">
    <property type="entry name" value="Nqo1 middle domain-like"/>
    <property type="match status" value="1"/>
</dbReference>
<dbReference type="PANTHER" id="PTHR43578:SF3">
    <property type="entry name" value="NADH-QUINONE OXIDOREDUCTASE SUBUNIT F"/>
    <property type="match status" value="1"/>
</dbReference>
<evidence type="ECO:0000256" key="7">
    <source>
        <dbReference type="SAM" id="MobiDB-lite"/>
    </source>
</evidence>
<dbReference type="RefSeq" id="WP_253964111.1">
    <property type="nucleotide sequence ID" value="NZ_JALHBS010000047.1"/>
</dbReference>
<dbReference type="SUPFAM" id="SSF52833">
    <property type="entry name" value="Thioredoxin-like"/>
    <property type="match status" value="1"/>
</dbReference>
<dbReference type="PROSITE" id="PS00645">
    <property type="entry name" value="COMPLEX1_51K_2"/>
    <property type="match status" value="1"/>
</dbReference>
<gene>
    <name evidence="9" type="ORF">MJ956_08835</name>
</gene>
<keyword evidence="5" id="KW-0408">Iron</keyword>
<dbReference type="GO" id="GO:0010181">
    <property type="term" value="F:FMN binding"/>
    <property type="evidence" value="ECO:0007669"/>
    <property type="project" value="InterPro"/>
</dbReference>
<dbReference type="SUPFAM" id="SSF142019">
    <property type="entry name" value="Nqo1 FMN-binding domain-like"/>
    <property type="match status" value="1"/>
</dbReference>
<feature type="region of interest" description="Disordered" evidence="7">
    <location>
        <begin position="1"/>
        <end position="24"/>
    </location>
</feature>
<evidence type="ECO:0000313" key="10">
    <source>
        <dbReference type="Proteomes" id="UP001155220"/>
    </source>
</evidence>
<comment type="caution">
    <text evidence="9">The sequence shown here is derived from an EMBL/GenBank/DDBJ whole genome shotgun (WGS) entry which is preliminary data.</text>
</comment>
<dbReference type="SUPFAM" id="SSF140490">
    <property type="entry name" value="Nqo1C-terminal domain-like"/>
    <property type="match status" value="1"/>
</dbReference>
<accession>A0A9X2KEB3</accession>
<organism evidence="9 10">
    <name type="scientific">Aurantimonas marianensis</name>
    <dbReference type="NCBI Taxonomy" id="2920428"/>
    <lineage>
        <taxon>Bacteria</taxon>
        <taxon>Pseudomonadati</taxon>
        <taxon>Pseudomonadota</taxon>
        <taxon>Alphaproteobacteria</taxon>
        <taxon>Hyphomicrobiales</taxon>
        <taxon>Aurantimonadaceae</taxon>
        <taxon>Aurantimonas</taxon>
    </lineage>
</organism>
<dbReference type="GO" id="GO:0046872">
    <property type="term" value="F:metal ion binding"/>
    <property type="evidence" value="ECO:0007669"/>
    <property type="project" value="UniProtKB-KW"/>
</dbReference>
<dbReference type="SMART" id="SM00928">
    <property type="entry name" value="NADH_4Fe-4S"/>
    <property type="match status" value="1"/>
</dbReference>
<keyword evidence="4" id="KW-0479">Metal-binding</keyword>
<dbReference type="Pfam" id="PF10589">
    <property type="entry name" value="NADH_4Fe-4S"/>
    <property type="match status" value="1"/>
</dbReference>
<dbReference type="GO" id="GO:0008137">
    <property type="term" value="F:NADH dehydrogenase (ubiquinone) activity"/>
    <property type="evidence" value="ECO:0007669"/>
    <property type="project" value="InterPro"/>
</dbReference>
<dbReference type="InterPro" id="IPR011538">
    <property type="entry name" value="Nuo51_FMN-bd"/>
</dbReference>
<dbReference type="GO" id="GO:0051539">
    <property type="term" value="F:4 iron, 4 sulfur cluster binding"/>
    <property type="evidence" value="ECO:0007669"/>
    <property type="project" value="UniProtKB-KW"/>
</dbReference>
<reference evidence="9" key="1">
    <citation type="submission" date="2022-03" db="EMBL/GenBank/DDBJ databases">
        <title>Aurantimonas Liuensis sp. Nov., isolated from the hadal seawater of the Mariana Trench.</title>
        <authorList>
            <person name="Liu R."/>
        </authorList>
    </citation>
    <scope>NUCLEOTIDE SEQUENCE</scope>
    <source>
        <strain evidence="9">LRZ36</strain>
    </source>
</reference>
<dbReference type="AlphaFoldDB" id="A0A9X2KEB3"/>
<dbReference type="InterPro" id="IPR037225">
    <property type="entry name" value="Nuo51_FMN-bd_sf"/>
</dbReference>
<evidence type="ECO:0000256" key="4">
    <source>
        <dbReference type="ARBA" id="ARBA00022723"/>
    </source>
</evidence>
<comment type="similarity">
    <text evidence="2">Belongs to the complex I 51 kDa subunit family.</text>
</comment>
<evidence type="ECO:0000256" key="6">
    <source>
        <dbReference type="ARBA" id="ARBA00023014"/>
    </source>
</evidence>
<dbReference type="InterPro" id="IPR036249">
    <property type="entry name" value="Thioredoxin-like_sf"/>
</dbReference>
<dbReference type="Gene3D" id="3.10.20.600">
    <property type="match status" value="1"/>
</dbReference>
<dbReference type="Gene3D" id="3.40.30.10">
    <property type="entry name" value="Glutaredoxin"/>
    <property type="match status" value="1"/>
</dbReference>
<dbReference type="Proteomes" id="UP001155220">
    <property type="component" value="Unassembled WGS sequence"/>
</dbReference>
<evidence type="ECO:0000256" key="1">
    <source>
        <dbReference type="ARBA" id="ARBA00001917"/>
    </source>
</evidence>
<keyword evidence="3" id="KW-0004">4Fe-4S</keyword>
<evidence type="ECO:0000313" key="9">
    <source>
        <dbReference type="EMBL" id="MCP3055253.1"/>
    </source>
</evidence>